<dbReference type="PANTHER" id="PTHR37089:SF4">
    <property type="entry name" value="EXPORTED PROTEIN"/>
    <property type="match status" value="1"/>
</dbReference>
<keyword evidence="1" id="KW-0732">Signal</keyword>
<dbReference type="Proteomes" id="UP000295645">
    <property type="component" value="Unassembled WGS sequence"/>
</dbReference>
<dbReference type="AlphaFoldDB" id="A0A4R3YJC1"/>
<evidence type="ECO:0000313" key="3">
    <source>
        <dbReference type="EMBL" id="TCV92310.1"/>
    </source>
</evidence>
<dbReference type="SMART" id="SM00972">
    <property type="entry name" value="SCPU"/>
    <property type="match status" value="1"/>
</dbReference>
<keyword evidence="4" id="KW-1185">Reference proteome</keyword>
<dbReference type="RefSeq" id="WP_132145801.1">
    <property type="nucleotide sequence ID" value="NZ_SMCS01000007.1"/>
</dbReference>
<dbReference type="Pfam" id="PF05229">
    <property type="entry name" value="SCPU"/>
    <property type="match status" value="1"/>
</dbReference>
<evidence type="ECO:0000256" key="1">
    <source>
        <dbReference type="SAM" id="SignalP"/>
    </source>
</evidence>
<gene>
    <name evidence="3" type="ORF">EC912_10715</name>
</gene>
<reference evidence="3 4" key="1">
    <citation type="submission" date="2019-03" db="EMBL/GenBank/DDBJ databases">
        <title>Above-ground endophytic microbial communities from plants in different locations in the United States.</title>
        <authorList>
            <person name="Frank C."/>
        </authorList>
    </citation>
    <scope>NUCLEOTIDE SEQUENCE [LARGE SCALE GENOMIC DNA]</scope>
    <source>
        <strain evidence="3 4">LP_13_YM</strain>
    </source>
</reference>
<sequence>MSRRIVVSVIASLSAVALFGVAEYTHAATATTTFNVRIQITAACDISTTAPTDVNFGSHPSTATNVDNQGALNVNCTPSSPYTIALDNGQNGIDANSRKMSNGTVLVPYQLYRAATRTAADIWGSTTGTGGNVFAGSGTGASVPLPVYGRVPSTNFAVGSYADVITATITY</sequence>
<protein>
    <submittedName>
        <fullName evidence="3">Spore coat protein U-like protein</fullName>
    </submittedName>
</protein>
<dbReference type="PANTHER" id="PTHR37089">
    <property type="entry name" value="PROTEIN U-RELATED"/>
    <property type="match status" value="1"/>
</dbReference>
<dbReference type="EMBL" id="SMCS01000007">
    <property type="protein sequence ID" value="TCV92310.1"/>
    <property type="molecule type" value="Genomic_DNA"/>
</dbReference>
<evidence type="ECO:0000313" key="4">
    <source>
        <dbReference type="Proteomes" id="UP000295645"/>
    </source>
</evidence>
<keyword evidence="3" id="KW-0946">Virion</keyword>
<evidence type="ECO:0000259" key="2">
    <source>
        <dbReference type="Pfam" id="PF05229"/>
    </source>
</evidence>
<dbReference type="InterPro" id="IPR007893">
    <property type="entry name" value="Spore_coat_U/FanG"/>
</dbReference>
<feature type="domain" description="Spore coat protein U/FanG" evidence="2">
    <location>
        <begin position="30"/>
        <end position="168"/>
    </location>
</feature>
<organism evidence="3 4">
    <name type="scientific">Luteibacter rhizovicinus</name>
    <dbReference type="NCBI Taxonomy" id="242606"/>
    <lineage>
        <taxon>Bacteria</taxon>
        <taxon>Pseudomonadati</taxon>
        <taxon>Pseudomonadota</taxon>
        <taxon>Gammaproteobacteria</taxon>
        <taxon>Lysobacterales</taxon>
        <taxon>Rhodanobacteraceae</taxon>
        <taxon>Luteibacter</taxon>
    </lineage>
</organism>
<feature type="signal peptide" evidence="1">
    <location>
        <begin position="1"/>
        <end position="27"/>
    </location>
</feature>
<accession>A0A4R3YJC1</accession>
<comment type="caution">
    <text evidence="3">The sequence shown here is derived from an EMBL/GenBank/DDBJ whole genome shotgun (WGS) entry which is preliminary data.</text>
</comment>
<dbReference type="OrthoDB" id="8588792at2"/>
<name>A0A4R3YJC1_9GAMM</name>
<keyword evidence="3" id="KW-0167">Capsid protein</keyword>
<feature type="chain" id="PRO_5020504499" evidence="1">
    <location>
        <begin position="28"/>
        <end position="171"/>
    </location>
</feature>
<proteinExistence type="predicted"/>
<dbReference type="InterPro" id="IPR053167">
    <property type="entry name" value="Spore_coat_component"/>
</dbReference>